<dbReference type="Proteomes" id="UP000199331">
    <property type="component" value="Unassembled WGS sequence"/>
</dbReference>
<gene>
    <name evidence="2" type="ORF">SAMN04488060_0256</name>
</gene>
<evidence type="ECO:0000256" key="1">
    <source>
        <dbReference type="SAM" id="Phobius"/>
    </source>
</evidence>
<keyword evidence="3" id="KW-1185">Reference proteome</keyword>
<dbReference type="EMBL" id="FOWZ01000001">
    <property type="protein sequence ID" value="SFO84745.1"/>
    <property type="molecule type" value="Genomic_DNA"/>
</dbReference>
<accession>A0A1I5KIA5</accession>
<keyword evidence="1" id="KW-0472">Membrane</keyword>
<keyword evidence="1" id="KW-1133">Transmembrane helix</keyword>
<feature type="transmembrane region" description="Helical" evidence="1">
    <location>
        <begin position="33"/>
        <end position="55"/>
    </location>
</feature>
<proteinExistence type="predicted"/>
<protein>
    <recommendedName>
        <fullName evidence="4">Transglycosylase associated protein</fullName>
    </recommendedName>
</protein>
<dbReference type="STRING" id="604088.SAMN04488060_0256"/>
<sequence>MGLIILIVTGALMGWLGSIALKIEDGRTILRNVLAGIAGSLVVGIATSGGVFLGAIRAGTLLWATIGAIVMVGLYNVVRERVLR</sequence>
<evidence type="ECO:0000313" key="3">
    <source>
        <dbReference type="Proteomes" id="UP000199331"/>
    </source>
</evidence>
<feature type="transmembrane region" description="Helical" evidence="1">
    <location>
        <begin position="61"/>
        <end position="78"/>
    </location>
</feature>
<dbReference type="AlphaFoldDB" id="A0A1I5KIA5"/>
<name>A0A1I5KIA5_9SPHN</name>
<keyword evidence="1" id="KW-0812">Transmembrane</keyword>
<reference evidence="3" key="1">
    <citation type="submission" date="2016-10" db="EMBL/GenBank/DDBJ databases">
        <authorList>
            <person name="Varghese N."/>
            <person name="Submissions S."/>
        </authorList>
    </citation>
    <scope>NUCLEOTIDE SEQUENCE [LARGE SCALE GENOMIC DNA]</scope>
    <source>
        <strain evidence="3">CGMCC 1.7715</strain>
    </source>
</reference>
<dbReference type="RefSeq" id="WP_090476587.1">
    <property type="nucleotide sequence ID" value="NZ_FOWZ01000001.1"/>
</dbReference>
<evidence type="ECO:0000313" key="2">
    <source>
        <dbReference type="EMBL" id="SFO84745.1"/>
    </source>
</evidence>
<organism evidence="2 3">
    <name type="scientific">Qipengyuania nanhaisediminis</name>
    <dbReference type="NCBI Taxonomy" id="604088"/>
    <lineage>
        <taxon>Bacteria</taxon>
        <taxon>Pseudomonadati</taxon>
        <taxon>Pseudomonadota</taxon>
        <taxon>Alphaproteobacteria</taxon>
        <taxon>Sphingomonadales</taxon>
        <taxon>Erythrobacteraceae</taxon>
        <taxon>Qipengyuania</taxon>
    </lineage>
</organism>
<dbReference type="OrthoDB" id="7411036at2"/>
<evidence type="ECO:0008006" key="4">
    <source>
        <dbReference type="Google" id="ProtNLM"/>
    </source>
</evidence>
<feature type="transmembrane region" description="Helical" evidence="1">
    <location>
        <begin position="6"/>
        <end position="21"/>
    </location>
</feature>